<feature type="region of interest" description="Disordered" evidence="1">
    <location>
        <begin position="24"/>
        <end position="100"/>
    </location>
</feature>
<dbReference type="PANTHER" id="PTHR12784">
    <property type="entry name" value="STEERIN"/>
    <property type="match status" value="1"/>
</dbReference>
<organism evidence="2 3">
    <name type="scientific">Diploptera punctata</name>
    <name type="common">Pacific beetle cockroach</name>
    <dbReference type="NCBI Taxonomy" id="6984"/>
    <lineage>
        <taxon>Eukaryota</taxon>
        <taxon>Metazoa</taxon>
        <taxon>Ecdysozoa</taxon>
        <taxon>Arthropoda</taxon>
        <taxon>Hexapoda</taxon>
        <taxon>Insecta</taxon>
        <taxon>Pterygota</taxon>
        <taxon>Neoptera</taxon>
        <taxon>Polyneoptera</taxon>
        <taxon>Dictyoptera</taxon>
        <taxon>Blattodea</taxon>
        <taxon>Blaberoidea</taxon>
        <taxon>Blaberidae</taxon>
        <taxon>Diplopterinae</taxon>
        <taxon>Diploptera</taxon>
    </lineage>
</organism>
<evidence type="ECO:0000256" key="1">
    <source>
        <dbReference type="SAM" id="MobiDB-lite"/>
    </source>
</evidence>
<dbReference type="EMBL" id="JASPKZ010008505">
    <property type="protein sequence ID" value="KAJ9579330.1"/>
    <property type="molecule type" value="Genomic_DNA"/>
</dbReference>
<feature type="compositionally biased region" description="Low complexity" evidence="1">
    <location>
        <begin position="70"/>
        <end position="86"/>
    </location>
</feature>
<protein>
    <submittedName>
        <fullName evidence="2">Uncharacterized protein</fullName>
    </submittedName>
</protein>
<keyword evidence="3" id="KW-1185">Reference proteome</keyword>
<feature type="non-terminal residue" evidence="2">
    <location>
        <position position="100"/>
    </location>
</feature>
<evidence type="ECO:0000313" key="2">
    <source>
        <dbReference type="EMBL" id="KAJ9579330.1"/>
    </source>
</evidence>
<reference evidence="2" key="2">
    <citation type="submission" date="2023-05" db="EMBL/GenBank/DDBJ databases">
        <authorList>
            <person name="Fouks B."/>
        </authorList>
    </citation>
    <scope>NUCLEOTIDE SEQUENCE</scope>
    <source>
        <strain evidence="2">Stay&amp;Tobe</strain>
        <tissue evidence="2">Testes</tissue>
    </source>
</reference>
<feature type="compositionally biased region" description="Low complexity" evidence="1">
    <location>
        <begin position="35"/>
        <end position="45"/>
    </location>
</feature>
<comment type="caution">
    <text evidence="2">The sequence shown here is derived from an EMBL/GenBank/DDBJ whole genome shotgun (WGS) entry which is preliminary data.</text>
</comment>
<sequence length="100" mass="10761">KCVFCVTVLDKLYYCRLRPEDVGYDIQQSGGVGGSSIKSMSSTQSDTDGDPLLNMLMRLQEAANYSSPHSSNDSDAISIDSHPSSIHSDDKGSSRVESAL</sequence>
<name>A0AAD7ZFE0_DIPPU</name>
<evidence type="ECO:0000313" key="3">
    <source>
        <dbReference type="Proteomes" id="UP001233999"/>
    </source>
</evidence>
<dbReference type="Proteomes" id="UP001233999">
    <property type="component" value="Unassembled WGS sequence"/>
</dbReference>
<reference evidence="2" key="1">
    <citation type="journal article" date="2023" name="IScience">
        <title>Live-bearing cockroach genome reveals convergent evolutionary mechanisms linked to viviparity in insects and beyond.</title>
        <authorList>
            <person name="Fouks B."/>
            <person name="Harrison M.C."/>
            <person name="Mikhailova A.A."/>
            <person name="Marchal E."/>
            <person name="English S."/>
            <person name="Carruthers M."/>
            <person name="Jennings E.C."/>
            <person name="Chiamaka E.L."/>
            <person name="Frigard R.A."/>
            <person name="Pippel M."/>
            <person name="Attardo G.M."/>
            <person name="Benoit J.B."/>
            <person name="Bornberg-Bauer E."/>
            <person name="Tobe S.S."/>
        </authorList>
    </citation>
    <scope>NUCLEOTIDE SEQUENCE</scope>
    <source>
        <strain evidence="2">Stay&amp;Tobe</strain>
    </source>
</reference>
<dbReference type="GO" id="GO:0022008">
    <property type="term" value="P:neurogenesis"/>
    <property type="evidence" value="ECO:0007669"/>
    <property type="project" value="InterPro"/>
</dbReference>
<gene>
    <name evidence="2" type="ORF">L9F63_024566</name>
</gene>
<proteinExistence type="predicted"/>
<dbReference type="AlphaFoldDB" id="A0AAD7ZFE0"/>
<dbReference type="InterPro" id="IPR039041">
    <property type="entry name" value="Nav/unc-53"/>
</dbReference>
<accession>A0AAD7ZFE0</accession>
<dbReference type="PANTHER" id="PTHR12784:SF28">
    <property type="entry name" value="PROTEIN SICKIE"/>
    <property type="match status" value="1"/>
</dbReference>